<accession>A0A6A2XX68</accession>
<organism evidence="1 2">
    <name type="scientific">Hibiscus syriacus</name>
    <name type="common">Rose of Sharon</name>
    <dbReference type="NCBI Taxonomy" id="106335"/>
    <lineage>
        <taxon>Eukaryota</taxon>
        <taxon>Viridiplantae</taxon>
        <taxon>Streptophyta</taxon>
        <taxon>Embryophyta</taxon>
        <taxon>Tracheophyta</taxon>
        <taxon>Spermatophyta</taxon>
        <taxon>Magnoliopsida</taxon>
        <taxon>eudicotyledons</taxon>
        <taxon>Gunneridae</taxon>
        <taxon>Pentapetalae</taxon>
        <taxon>rosids</taxon>
        <taxon>malvids</taxon>
        <taxon>Malvales</taxon>
        <taxon>Malvaceae</taxon>
        <taxon>Malvoideae</taxon>
        <taxon>Hibiscus</taxon>
    </lineage>
</organism>
<dbReference type="EMBL" id="VEPZ02001468">
    <property type="protein sequence ID" value="KAE8671475.1"/>
    <property type="molecule type" value="Genomic_DNA"/>
</dbReference>
<sequence>MQHVDSDNNSSDYEAIFQDDFIDIDSSSNIEEIMNFDSDEESKLLYLSKMKFSEAEASIAMERCGPDSSIADLTDFICADQMAKATDALLMVEDRKSLCNDPNYKQRRNSGYDFWKRKKQRKLEKKLLNEDDHAVHLPIPMIGSGVPTKPDQITQRIFPEDAIGSSYFYYEQNHLSNPLIGFGVHTKPDQINQRTLPEDAIGSSYFYYEQIHLSNPMIGFGVHTKPDQITQRTLPEYVIGAPYFYYENMALAPVNVWTEMSQNKVTPLEPDEVEMLLEVTFYCLSILLKTNVQELNDDRLEQLMSRFGRFDLVVGSIPCNNLTGRNKRHQDGLEDFCWCIFLK</sequence>
<comment type="caution">
    <text evidence="1">The sequence shown here is derived from an EMBL/GenBank/DDBJ whole genome shotgun (WGS) entry which is preliminary data.</text>
</comment>
<dbReference type="GO" id="GO:0005634">
    <property type="term" value="C:nucleus"/>
    <property type="evidence" value="ECO:0007669"/>
    <property type="project" value="TreeGrafter"/>
</dbReference>
<name>A0A6A2XX68_HIBSY</name>
<dbReference type="Proteomes" id="UP000436088">
    <property type="component" value="Unassembled WGS sequence"/>
</dbReference>
<evidence type="ECO:0000313" key="1">
    <source>
        <dbReference type="EMBL" id="KAE8671475.1"/>
    </source>
</evidence>
<keyword evidence="2" id="KW-1185">Reference proteome</keyword>
<dbReference type="PANTHER" id="PTHR23068:SF25">
    <property type="entry name" value="DNA (CYTOSINE-5)-METHYLTRANSFERASE DRM2"/>
    <property type="match status" value="1"/>
</dbReference>
<dbReference type="GO" id="GO:0003886">
    <property type="term" value="F:DNA (cytosine-5-)-methyltransferase activity"/>
    <property type="evidence" value="ECO:0007669"/>
    <property type="project" value="TreeGrafter"/>
</dbReference>
<reference evidence="1" key="1">
    <citation type="submission" date="2019-09" db="EMBL/GenBank/DDBJ databases">
        <title>Draft genome information of white flower Hibiscus syriacus.</title>
        <authorList>
            <person name="Kim Y.-M."/>
        </authorList>
    </citation>
    <scope>NUCLEOTIDE SEQUENCE [LARGE SCALE GENOMIC DNA]</scope>
    <source>
        <strain evidence="1">YM2019G1</strain>
    </source>
</reference>
<evidence type="ECO:0008006" key="3">
    <source>
        <dbReference type="Google" id="ProtNLM"/>
    </source>
</evidence>
<gene>
    <name evidence="1" type="ORF">F3Y22_tig00111947pilonHSYRG00065</name>
</gene>
<evidence type="ECO:0000313" key="2">
    <source>
        <dbReference type="Proteomes" id="UP000436088"/>
    </source>
</evidence>
<protein>
    <recommendedName>
        <fullName evidence="3">DNA (Cytosine-5)-methyltransferase DRM1/2</fullName>
    </recommendedName>
</protein>
<dbReference type="PANTHER" id="PTHR23068">
    <property type="entry name" value="DNA CYTOSINE-5- -METHYLTRANSFERASE 3-RELATED"/>
    <property type="match status" value="1"/>
</dbReference>
<proteinExistence type="predicted"/>
<dbReference type="InterPro" id="IPR050390">
    <property type="entry name" value="C5-Methyltransferase"/>
</dbReference>
<dbReference type="AlphaFoldDB" id="A0A6A2XX68"/>